<feature type="region of interest" description="Disordered" evidence="1">
    <location>
        <begin position="163"/>
        <end position="195"/>
    </location>
</feature>
<accession>A0A4Y9XS41</accession>
<gene>
    <name evidence="2" type="ORF">EVG20_g10493</name>
</gene>
<protein>
    <submittedName>
        <fullName evidence="2">Uncharacterized protein</fullName>
    </submittedName>
</protein>
<dbReference type="AlphaFoldDB" id="A0A4Y9XS41"/>
<comment type="caution">
    <text evidence="2">The sequence shown here is derived from an EMBL/GenBank/DDBJ whole genome shotgun (WGS) entry which is preliminary data.</text>
</comment>
<dbReference type="EMBL" id="SEOQ01001283">
    <property type="protein sequence ID" value="TFY52578.1"/>
    <property type="molecule type" value="Genomic_DNA"/>
</dbReference>
<feature type="compositionally biased region" description="Low complexity" evidence="1">
    <location>
        <begin position="172"/>
        <end position="184"/>
    </location>
</feature>
<sequence length="262" mass="29098">MPAQWPTRAGMPGVTWNWNSFPPPPLFPLLPFSALALEVDIHGRRVRLRVGERDATSKVLPGTLLPRVHWQKELEGEPRSEAASLVSMARAPAIVHTAARPRSQASISLTSWAPARGRYTMLDARCSMLDTRCLMHDTGSMYCRYLRYRAAYARSSPVPCVAPRGGQPDSEPATFTVRTTTPPHRTTPHRPRHHPAPYLPRAAAAGMAAAPERRVRVVFCGRSRCVGVNHTYVWAYSLMQTFTVLSSIRISALIQGQDRIAI</sequence>
<reference evidence="2 3" key="1">
    <citation type="submission" date="2019-02" db="EMBL/GenBank/DDBJ databases">
        <title>Genome sequencing of the rare red list fungi Dentipellis fragilis.</title>
        <authorList>
            <person name="Buettner E."/>
            <person name="Kellner H."/>
        </authorList>
    </citation>
    <scope>NUCLEOTIDE SEQUENCE [LARGE SCALE GENOMIC DNA]</scope>
    <source>
        <strain evidence="2 3">DSM 105465</strain>
    </source>
</reference>
<name>A0A4Y9XS41_9AGAM</name>
<evidence type="ECO:0000313" key="3">
    <source>
        <dbReference type="Proteomes" id="UP000298327"/>
    </source>
</evidence>
<evidence type="ECO:0000313" key="2">
    <source>
        <dbReference type="EMBL" id="TFY52578.1"/>
    </source>
</evidence>
<dbReference type="Proteomes" id="UP000298327">
    <property type="component" value="Unassembled WGS sequence"/>
</dbReference>
<proteinExistence type="predicted"/>
<feature type="compositionally biased region" description="Basic residues" evidence="1">
    <location>
        <begin position="186"/>
        <end position="195"/>
    </location>
</feature>
<keyword evidence="3" id="KW-1185">Reference proteome</keyword>
<organism evidence="2 3">
    <name type="scientific">Dentipellis fragilis</name>
    <dbReference type="NCBI Taxonomy" id="205917"/>
    <lineage>
        <taxon>Eukaryota</taxon>
        <taxon>Fungi</taxon>
        <taxon>Dikarya</taxon>
        <taxon>Basidiomycota</taxon>
        <taxon>Agaricomycotina</taxon>
        <taxon>Agaricomycetes</taxon>
        <taxon>Russulales</taxon>
        <taxon>Hericiaceae</taxon>
        <taxon>Dentipellis</taxon>
    </lineage>
</organism>
<evidence type="ECO:0000256" key="1">
    <source>
        <dbReference type="SAM" id="MobiDB-lite"/>
    </source>
</evidence>